<name>A0ABD1WUP7_9LAMI</name>
<comment type="caution">
    <text evidence="2">The sequence shown here is derived from an EMBL/GenBank/DDBJ whole genome shotgun (WGS) entry which is preliminary data.</text>
</comment>
<evidence type="ECO:0000256" key="1">
    <source>
        <dbReference type="SAM" id="MobiDB-lite"/>
    </source>
</evidence>
<dbReference type="Proteomes" id="UP001604277">
    <property type="component" value="Unassembled WGS sequence"/>
</dbReference>
<dbReference type="AlphaFoldDB" id="A0ABD1WUP7"/>
<protein>
    <submittedName>
        <fullName evidence="2">Uncharacterized protein</fullName>
    </submittedName>
</protein>
<gene>
    <name evidence="2" type="ORF">Fot_07018</name>
</gene>
<feature type="region of interest" description="Disordered" evidence="1">
    <location>
        <begin position="99"/>
        <end position="119"/>
    </location>
</feature>
<proteinExistence type="predicted"/>
<organism evidence="2 3">
    <name type="scientific">Forsythia ovata</name>
    <dbReference type="NCBI Taxonomy" id="205694"/>
    <lineage>
        <taxon>Eukaryota</taxon>
        <taxon>Viridiplantae</taxon>
        <taxon>Streptophyta</taxon>
        <taxon>Embryophyta</taxon>
        <taxon>Tracheophyta</taxon>
        <taxon>Spermatophyta</taxon>
        <taxon>Magnoliopsida</taxon>
        <taxon>eudicotyledons</taxon>
        <taxon>Gunneridae</taxon>
        <taxon>Pentapetalae</taxon>
        <taxon>asterids</taxon>
        <taxon>lamiids</taxon>
        <taxon>Lamiales</taxon>
        <taxon>Oleaceae</taxon>
        <taxon>Forsythieae</taxon>
        <taxon>Forsythia</taxon>
    </lineage>
</organism>
<evidence type="ECO:0000313" key="3">
    <source>
        <dbReference type="Proteomes" id="UP001604277"/>
    </source>
</evidence>
<keyword evidence="3" id="KW-1185">Reference proteome</keyword>
<evidence type="ECO:0000313" key="2">
    <source>
        <dbReference type="EMBL" id="KAL2553399.1"/>
    </source>
</evidence>
<reference evidence="3" key="1">
    <citation type="submission" date="2024-07" db="EMBL/GenBank/DDBJ databases">
        <title>Two chromosome-level genome assemblies of Korean endemic species Abeliophyllum distichum and Forsythia ovata (Oleaceae).</title>
        <authorList>
            <person name="Jang H."/>
        </authorList>
    </citation>
    <scope>NUCLEOTIDE SEQUENCE [LARGE SCALE GENOMIC DNA]</scope>
</reference>
<sequence>MGSPTFMQANDVELPPKQPDPVIIDDVHQPPSIHHTFVGLTPPKWDPIDLQNRSTAAILIRTISAPANSGHQRASDSIPSLGGRLIASILADNNPKMNLPRDACYTPPQSRKRWTTEEK</sequence>
<dbReference type="EMBL" id="JBFOLJ010000002">
    <property type="protein sequence ID" value="KAL2553399.1"/>
    <property type="molecule type" value="Genomic_DNA"/>
</dbReference>
<accession>A0ABD1WUP7</accession>